<reference evidence="2" key="1">
    <citation type="submission" date="2018-05" db="EMBL/GenBank/DDBJ databases">
        <authorList>
            <person name="Lanie J.A."/>
            <person name="Ng W.-L."/>
            <person name="Kazmierczak K.M."/>
            <person name="Andrzejewski T.M."/>
            <person name="Davidsen T.M."/>
            <person name="Wayne K.J."/>
            <person name="Tettelin H."/>
            <person name="Glass J.I."/>
            <person name="Rusch D."/>
            <person name="Podicherti R."/>
            <person name="Tsui H.-C.T."/>
            <person name="Winkler M.E."/>
        </authorList>
    </citation>
    <scope>NUCLEOTIDE SEQUENCE</scope>
</reference>
<protein>
    <recommendedName>
        <fullName evidence="1">Peptidase M16 C-terminal domain-containing protein</fullName>
    </recommendedName>
</protein>
<evidence type="ECO:0000313" key="2">
    <source>
        <dbReference type="EMBL" id="SVD61175.1"/>
    </source>
</evidence>
<accession>A0A382WRZ7</accession>
<name>A0A382WRZ7_9ZZZZ</name>
<dbReference type="SUPFAM" id="SSF63411">
    <property type="entry name" value="LuxS/MPP-like metallohydrolase"/>
    <property type="match status" value="2"/>
</dbReference>
<dbReference type="PANTHER" id="PTHR43690">
    <property type="entry name" value="NARDILYSIN"/>
    <property type="match status" value="1"/>
</dbReference>
<gene>
    <name evidence="2" type="ORF">METZ01_LOCUS414029</name>
</gene>
<dbReference type="GO" id="GO:0046872">
    <property type="term" value="F:metal ion binding"/>
    <property type="evidence" value="ECO:0007669"/>
    <property type="project" value="InterPro"/>
</dbReference>
<dbReference type="AlphaFoldDB" id="A0A382WRZ7"/>
<dbReference type="InterPro" id="IPR011249">
    <property type="entry name" value="Metalloenz_LuxS/M16"/>
</dbReference>
<feature type="domain" description="Peptidase M16 C-terminal" evidence="1">
    <location>
        <begin position="95"/>
        <end position="275"/>
    </location>
</feature>
<dbReference type="InterPro" id="IPR007863">
    <property type="entry name" value="Peptidase_M16_C"/>
</dbReference>
<evidence type="ECO:0000259" key="1">
    <source>
        <dbReference type="Pfam" id="PF05193"/>
    </source>
</evidence>
<organism evidence="2">
    <name type="scientific">marine metagenome</name>
    <dbReference type="NCBI Taxonomy" id="408172"/>
    <lineage>
        <taxon>unclassified sequences</taxon>
        <taxon>metagenomes</taxon>
        <taxon>ecological metagenomes</taxon>
    </lineage>
</organism>
<feature type="non-terminal residue" evidence="2">
    <location>
        <position position="1"/>
    </location>
</feature>
<dbReference type="InterPro" id="IPR050626">
    <property type="entry name" value="Peptidase_M16"/>
</dbReference>
<dbReference type="Gene3D" id="3.30.830.10">
    <property type="entry name" value="Metalloenzyme, LuxS/M16 peptidase-like"/>
    <property type="match status" value="2"/>
</dbReference>
<dbReference type="PANTHER" id="PTHR43690:SF17">
    <property type="entry name" value="PROTEIN YHJJ"/>
    <property type="match status" value="1"/>
</dbReference>
<sequence>PNGTTWFDRTNYFEVFPASLDNLDWALDLEADRMLNSFVRSEDLESEMTVVRNEMESGENSPQGILRERTLSTAYLWHNYGKSTIGARSDVENVPIERLRAFYRKYYQPDNATLVVAGDFEREVALDLILEKYGSIPRPDRAGANRLYPTYTAEPTQDGERTVTLRRAGEVQYVTTMYHVPPGSHPDYAAIDILSFVLGDTPSGRLHRGLVETQMATRASSTAYQLREASPLLLSATVNTDQDLLQVLDVINGTAQGIVAEPITEEEVERAKTAL</sequence>
<dbReference type="EMBL" id="UINC01161784">
    <property type="protein sequence ID" value="SVD61175.1"/>
    <property type="molecule type" value="Genomic_DNA"/>
</dbReference>
<dbReference type="Pfam" id="PF05193">
    <property type="entry name" value="Peptidase_M16_C"/>
    <property type="match status" value="1"/>
</dbReference>
<proteinExistence type="predicted"/>
<feature type="non-terminal residue" evidence="2">
    <location>
        <position position="275"/>
    </location>
</feature>